<evidence type="ECO:0000256" key="1">
    <source>
        <dbReference type="ARBA" id="ARBA00001924"/>
    </source>
</evidence>
<evidence type="ECO:0000256" key="3">
    <source>
        <dbReference type="ARBA" id="ARBA00022723"/>
    </source>
</evidence>
<organism evidence="8 9">
    <name type="scientific">Methylobacterium tarhaniae</name>
    <dbReference type="NCBI Taxonomy" id="1187852"/>
    <lineage>
        <taxon>Bacteria</taxon>
        <taxon>Pseudomonadati</taxon>
        <taxon>Pseudomonadota</taxon>
        <taxon>Alphaproteobacteria</taxon>
        <taxon>Hyphomicrobiales</taxon>
        <taxon>Methylobacteriaceae</taxon>
        <taxon>Methylobacterium</taxon>
    </lineage>
</organism>
<dbReference type="InterPro" id="IPR036374">
    <property type="entry name" value="OxRdtase_Mopterin-bd_sf"/>
</dbReference>
<gene>
    <name evidence="8" type="ORF">VQ03_27250</name>
</gene>
<dbReference type="InterPro" id="IPR014756">
    <property type="entry name" value="Ig_E-set"/>
</dbReference>
<dbReference type="GO" id="GO:0043546">
    <property type="term" value="F:molybdopterin cofactor binding"/>
    <property type="evidence" value="ECO:0007669"/>
    <property type="project" value="TreeGrafter"/>
</dbReference>
<evidence type="ECO:0000256" key="5">
    <source>
        <dbReference type="SAM" id="SignalP"/>
    </source>
</evidence>
<keyword evidence="4" id="KW-0560">Oxidoreductase</keyword>
<keyword evidence="9" id="KW-1185">Reference proteome</keyword>
<comment type="cofactor">
    <cofactor evidence="1">
        <name>Mo-molybdopterin</name>
        <dbReference type="ChEBI" id="CHEBI:71302"/>
    </cofactor>
</comment>
<evidence type="ECO:0000259" key="7">
    <source>
        <dbReference type="Pfam" id="PF03404"/>
    </source>
</evidence>
<dbReference type="GO" id="GO:0006790">
    <property type="term" value="P:sulfur compound metabolic process"/>
    <property type="evidence" value="ECO:0007669"/>
    <property type="project" value="TreeGrafter"/>
</dbReference>
<dbReference type="PANTHER" id="PTHR19372">
    <property type="entry name" value="SULFITE REDUCTASE"/>
    <property type="match status" value="1"/>
</dbReference>
<evidence type="ECO:0000313" key="8">
    <source>
        <dbReference type="EMBL" id="KMO31340.1"/>
    </source>
</evidence>
<dbReference type="NCBIfam" id="TIGR04555">
    <property type="entry name" value="sulfite_DH_soxC"/>
    <property type="match status" value="1"/>
</dbReference>
<accession>A0A0J6S7Y5</accession>
<dbReference type="SUPFAM" id="SSF56524">
    <property type="entry name" value="Oxidoreductase molybdopterin-binding domain"/>
    <property type="match status" value="1"/>
</dbReference>
<evidence type="ECO:0000256" key="2">
    <source>
        <dbReference type="ARBA" id="ARBA00022505"/>
    </source>
</evidence>
<dbReference type="EMBL" id="LABZ01000246">
    <property type="protein sequence ID" value="KMO31340.1"/>
    <property type="molecule type" value="Genomic_DNA"/>
</dbReference>
<dbReference type="InterPro" id="IPR030835">
    <property type="entry name" value="Sulfite_DH_SoxC"/>
</dbReference>
<dbReference type="Pfam" id="PF03404">
    <property type="entry name" value="Mo-co_dimer"/>
    <property type="match status" value="1"/>
</dbReference>
<dbReference type="PROSITE" id="PS51318">
    <property type="entry name" value="TAT"/>
    <property type="match status" value="1"/>
</dbReference>
<dbReference type="Gene3D" id="3.90.420.10">
    <property type="entry name" value="Oxidoreductase, molybdopterin-binding domain"/>
    <property type="match status" value="1"/>
</dbReference>
<protein>
    <submittedName>
        <fullName evidence="8">Molybdopterin-binding protein</fullName>
    </submittedName>
</protein>
<evidence type="ECO:0000259" key="6">
    <source>
        <dbReference type="Pfam" id="PF00174"/>
    </source>
</evidence>
<evidence type="ECO:0000313" key="9">
    <source>
        <dbReference type="Proteomes" id="UP000036449"/>
    </source>
</evidence>
<keyword evidence="5" id="KW-0732">Signal</keyword>
<dbReference type="SUPFAM" id="SSF81296">
    <property type="entry name" value="E set domains"/>
    <property type="match status" value="1"/>
</dbReference>
<dbReference type="RefSeq" id="WP_048454046.1">
    <property type="nucleotide sequence ID" value="NZ_JBNNPJ010000270.1"/>
</dbReference>
<feature type="domain" description="Oxidoreductase molybdopterin-binding" evidence="6">
    <location>
        <begin position="102"/>
        <end position="264"/>
    </location>
</feature>
<dbReference type="InterPro" id="IPR006311">
    <property type="entry name" value="TAT_signal"/>
</dbReference>
<reference evidence="8 9" key="1">
    <citation type="submission" date="2015-03" db="EMBL/GenBank/DDBJ databases">
        <title>Genome sequencing of Methylobacterium tarhaniae DSM 25844.</title>
        <authorList>
            <person name="Chaudhry V."/>
            <person name="Patil P.B."/>
        </authorList>
    </citation>
    <scope>NUCLEOTIDE SEQUENCE [LARGE SCALE GENOMIC DNA]</scope>
    <source>
        <strain evidence="8 9">DSM 25844</strain>
    </source>
</reference>
<dbReference type="GO" id="GO:0030151">
    <property type="term" value="F:molybdenum ion binding"/>
    <property type="evidence" value="ECO:0007669"/>
    <property type="project" value="InterPro"/>
</dbReference>
<dbReference type="InterPro" id="IPR000572">
    <property type="entry name" value="OxRdtase_Mopterin-bd_dom"/>
</dbReference>
<feature type="signal peptide" evidence="5">
    <location>
        <begin position="1"/>
        <end position="27"/>
    </location>
</feature>
<sequence>MPPTSVPLFGRRSFLAGALGVGGSALAAEGPPQVPALQVPLWTREPGRGVASPGYGVPSSFERLTRKPRTSPAFPGAASAGTPLQHLHGTITPSGLHFERHHGGVPAIDPGQHRLVVHGLVERPLILTMDDLVRFPSVSRLHFLECSGNTPAWQKTNPAWTVQDTHGLLSCAEWTGVELATLLDEVGCKPEASWLLAEGADAAAMTRSLPLSALDGAILAYAQNGEALRPEQGYPLRLFLPGLEGNLSIKWLRRIKLGDRPFQTREETSKYTDLLPDGTARQFTFTMEAKSVVTTPSGGHRLKEPGAYEISGLAWSGRGRITGVEVSVDGGASWRPAALQEPVLSRCLTRFRLPWRWDGGPALIQSRATDETGYRQPTRGALIAARGTNSIYHFNGIYGWQVAAGGSVRHVA</sequence>
<keyword evidence="3" id="KW-0479">Metal-binding</keyword>
<evidence type="ECO:0000256" key="4">
    <source>
        <dbReference type="ARBA" id="ARBA00023002"/>
    </source>
</evidence>
<dbReference type="FunFam" id="3.90.420.10:FF:000006">
    <property type="entry name" value="Sulfur dehydrogenase subunit SoxC"/>
    <property type="match status" value="1"/>
</dbReference>
<dbReference type="InterPro" id="IPR005066">
    <property type="entry name" value="MoCF_OxRdtse_dimer"/>
</dbReference>
<dbReference type="FunFam" id="2.60.40.650:FF:000004">
    <property type="entry name" value="Sulfite oxidase, putative"/>
    <property type="match status" value="1"/>
</dbReference>
<dbReference type="Pfam" id="PF00174">
    <property type="entry name" value="Oxidored_molyb"/>
    <property type="match status" value="1"/>
</dbReference>
<dbReference type="AlphaFoldDB" id="A0A0J6S7Y5"/>
<comment type="caution">
    <text evidence="8">The sequence shown here is derived from an EMBL/GenBank/DDBJ whole genome shotgun (WGS) entry which is preliminary data.</text>
</comment>
<dbReference type="GO" id="GO:0008482">
    <property type="term" value="F:sulfite oxidase activity"/>
    <property type="evidence" value="ECO:0007669"/>
    <property type="project" value="TreeGrafter"/>
</dbReference>
<dbReference type="PATRIC" id="fig|1187852.3.peg.3452"/>
<dbReference type="PANTHER" id="PTHR19372:SF7">
    <property type="entry name" value="SULFITE OXIDASE, MITOCHONDRIAL"/>
    <property type="match status" value="1"/>
</dbReference>
<dbReference type="GO" id="GO:0020037">
    <property type="term" value="F:heme binding"/>
    <property type="evidence" value="ECO:0007669"/>
    <property type="project" value="TreeGrafter"/>
</dbReference>
<name>A0A0J6S7Y5_9HYPH</name>
<dbReference type="Gene3D" id="2.60.40.650">
    <property type="match status" value="1"/>
</dbReference>
<proteinExistence type="predicted"/>
<dbReference type="InterPro" id="IPR008335">
    <property type="entry name" value="Mopterin_OxRdtase_euk"/>
</dbReference>
<dbReference type="PRINTS" id="PR00407">
    <property type="entry name" value="EUMOPTERIN"/>
</dbReference>
<dbReference type="OrthoDB" id="9778777at2"/>
<feature type="domain" description="Moybdenum cofactor oxidoreductase dimerisation" evidence="7">
    <location>
        <begin position="283"/>
        <end position="393"/>
    </location>
</feature>
<dbReference type="Proteomes" id="UP000036449">
    <property type="component" value="Unassembled WGS sequence"/>
</dbReference>
<feature type="chain" id="PRO_5005280866" evidence="5">
    <location>
        <begin position="28"/>
        <end position="412"/>
    </location>
</feature>
<keyword evidence="2" id="KW-0500">Molybdenum</keyword>